<dbReference type="AlphaFoldDB" id="A0A7Y2R4T8"/>
<keyword evidence="3 5" id="KW-0032">Aminotransferase</keyword>
<keyword evidence="3 5" id="KW-0808">Transferase</keyword>
<dbReference type="InterPro" id="IPR004838">
    <property type="entry name" value="NHTrfase_class1_PyrdxlP-BS"/>
</dbReference>
<comment type="caution">
    <text evidence="5">The sequence shown here is derived from an EMBL/GenBank/DDBJ whole genome shotgun (WGS) entry which is preliminary data.</text>
</comment>
<sequence>MSAPIAHGGGITAAAAAFGGRPEDWLDLSTGINPCPVALPDIPARAWHRLPDRHLIVEARRAARDHYGSGEILPLPVPGTQSVIQLLPRLVEAGRLVGVADEQVDVTDNRIAVTDDRIAVTDDRIAVTDDRIAVTDDRIAVVSPTYGEYARAFTSGGFTVDAVDNLAAIGIEHRLAVVVNPNNPDGRAWPAETLIALHDRMKAAGGLLVVDEAFGDTETALSLASRVPQLSNLIIFRSFGKFFGLAGLRLGFAIARGDILARFEDWLGPWAVSGPALSIAGSLLRSDVSAIRSRINERCTGQHAVLKGAGLRMAGGTALFTLVADARAGDIYMHLCRHHILVRKFEYAPNWLRFGLTPDPAADRRLGEALQRFER</sequence>
<dbReference type="RefSeq" id="WP_170280893.1">
    <property type="nucleotide sequence ID" value="NZ_JABEQY010000010.1"/>
</dbReference>
<gene>
    <name evidence="5" type="ORF">HLI17_13935</name>
</gene>
<dbReference type="CDD" id="cd00609">
    <property type="entry name" value="AAT_like"/>
    <property type="match status" value="1"/>
</dbReference>
<dbReference type="GO" id="GO:0030170">
    <property type="term" value="F:pyridoxal phosphate binding"/>
    <property type="evidence" value="ECO:0007669"/>
    <property type="project" value="InterPro"/>
</dbReference>
<dbReference type="EC" id="2.6.1.-" evidence="3"/>
<dbReference type="Gene3D" id="3.90.1150.10">
    <property type="entry name" value="Aspartate Aminotransferase, domain 1"/>
    <property type="match status" value="1"/>
</dbReference>
<evidence type="ECO:0000256" key="2">
    <source>
        <dbReference type="ARBA" id="ARBA00022898"/>
    </source>
</evidence>
<dbReference type="Proteomes" id="UP000530654">
    <property type="component" value="Unassembled WGS sequence"/>
</dbReference>
<accession>A0A7Y2R4T8</accession>
<evidence type="ECO:0000256" key="1">
    <source>
        <dbReference type="ARBA" id="ARBA00001933"/>
    </source>
</evidence>
<dbReference type="PANTHER" id="PTHR42885">
    <property type="entry name" value="HISTIDINOL-PHOSPHATE AMINOTRANSFERASE-RELATED"/>
    <property type="match status" value="1"/>
</dbReference>
<dbReference type="EMBL" id="JABEQY010000010">
    <property type="protein sequence ID" value="NNH64374.1"/>
    <property type="molecule type" value="Genomic_DNA"/>
</dbReference>
<dbReference type="InterPro" id="IPR015424">
    <property type="entry name" value="PyrdxlP-dep_Trfase"/>
</dbReference>
<feature type="domain" description="Aminotransferase class I/classII large" evidence="4">
    <location>
        <begin position="135"/>
        <end position="367"/>
    </location>
</feature>
<dbReference type="Pfam" id="PF00155">
    <property type="entry name" value="Aminotran_1_2"/>
    <property type="match status" value="1"/>
</dbReference>
<dbReference type="InterPro" id="IPR015421">
    <property type="entry name" value="PyrdxlP-dep_Trfase_major"/>
</dbReference>
<dbReference type="SUPFAM" id="SSF53383">
    <property type="entry name" value="PLP-dependent transferases"/>
    <property type="match status" value="1"/>
</dbReference>
<evidence type="ECO:0000259" key="4">
    <source>
        <dbReference type="Pfam" id="PF00155"/>
    </source>
</evidence>
<dbReference type="Gene3D" id="3.40.640.10">
    <property type="entry name" value="Type I PLP-dependent aspartate aminotransferase-like (Major domain)"/>
    <property type="match status" value="1"/>
</dbReference>
<organism evidence="5 6">
    <name type="scientific">Rhizobium laguerreae</name>
    <dbReference type="NCBI Taxonomy" id="1076926"/>
    <lineage>
        <taxon>Bacteria</taxon>
        <taxon>Pseudomonadati</taxon>
        <taxon>Pseudomonadota</taxon>
        <taxon>Alphaproteobacteria</taxon>
        <taxon>Hyphomicrobiales</taxon>
        <taxon>Rhizobiaceae</taxon>
        <taxon>Rhizobium/Agrobacterium group</taxon>
        <taxon>Rhizobium</taxon>
    </lineage>
</organism>
<dbReference type="PANTHER" id="PTHR42885:SF1">
    <property type="entry name" value="THREONINE-PHOSPHATE DECARBOXYLASE"/>
    <property type="match status" value="1"/>
</dbReference>
<reference evidence="5 6" key="1">
    <citation type="submission" date="2020-04" db="EMBL/GenBank/DDBJ databases">
        <title>Rhizobium bacterial biofertilizers improve the content of phenolic compounds of Lactuca sativa L. under non-saline and saline-stress conditions.</title>
        <authorList>
            <person name="Ayuso-Calles M."/>
            <person name="Garcia-Estevez I."/>
            <person name="Jimenez-Gomez A."/>
            <person name="Flores-Felix J.D."/>
            <person name="Escribano-Bailon M."/>
            <person name="Rivas R."/>
        </authorList>
    </citation>
    <scope>NUCLEOTIDE SEQUENCE [LARGE SCALE GENOMIC DNA]</scope>
    <source>
        <strain evidence="5 6">GPTR02</strain>
    </source>
</reference>
<keyword evidence="2" id="KW-0663">Pyridoxal phosphate</keyword>
<dbReference type="InterPro" id="IPR004839">
    <property type="entry name" value="Aminotransferase_I/II_large"/>
</dbReference>
<comment type="similarity">
    <text evidence="3">Belongs to the class-I pyridoxal-phosphate-dependent aminotransferase family.</text>
</comment>
<proteinExistence type="inferred from homology"/>
<dbReference type="PROSITE" id="PS00105">
    <property type="entry name" value="AA_TRANSFER_CLASS_1"/>
    <property type="match status" value="1"/>
</dbReference>
<evidence type="ECO:0000256" key="3">
    <source>
        <dbReference type="RuleBase" id="RU000481"/>
    </source>
</evidence>
<protein>
    <recommendedName>
        <fullName evidence="3">Aminotransferase</fullName>
        <ecNumber evidence="3">2.6.1.-</ecNumber>
    </recommendedName>
</protein>
<dbReference type="InterPro" id="IPR015422">
    <property type="entry name" value="PyrdxlP-dep_Trfase_small"/>
</dbReference>
<dbReference type="GO" id="GO:0008483">
    <property type="term" value="F:transaminase activity"/>
    <property type="evidence" value="ECO:0007669"/>
    <property type="project" value="UniProtKB-KW"/>
</dbReference>
<evidence type="ECO:0000313" key="6">
    <source>
        <dbReference type="Proteomes" id="UP000530654"/>
    </source>
</evidence>
<evidence type="ECO:0000313" key="5">
    <source>
        <dbReference type="EMBL" id="NNH64374.1"/>
    </source>
</evidence>
<comment type="cofactor">
    <cofactor evidence="1 3">
        <name>pyridoxal 5'-phosphate</name>
        <dbReference type="ChEBI" id="CHEBI:597326"/>
    </cofactor>
</comment>
<name>A0A7Y2R4T8_9HYPH</name>